<evidence type="ECO:0000256" key="12">
    <source>
        <dbReference type="ARBA" id="ARBA00023134"/>
    </source>
</evidence>
<feature type="binding site" evidence="17">
    <location>
        <position position="259"/>
    </location>
    <ligand>
        <name>Zn(2+)</name>
        <dbReference type="ChEBI" id="CHEBI:29105"/>
        <note>catalytic</note>
    </ligand>
</feature>
<feature type="binding site" evidence="17">
    <location>
        <position position="166"/>
    </location>
    <ligand>
        <name>D-ribulose 5-phosphate</name>
        <dbReference type="ChEBI" id="CHEBI:58121"/>
    </ligand>
</feature>
<keyword evidence="11 17" id="KW-0460">Magnesium</keyword>
<feature type="binding site" evidence="17">
    <location>
        <position position="30"/>
    </location>
    <ligand>
        <name>Mg(2+)</name>
        <dbReference type="ChEBI" id="CHEBI:18420"/>
        <label>2</label>
    </ligand>
</feature>
<dbReference type="Proteomes" id="UP001623592">
    <property type="component" value="Unassembled WGS sequence"/>
</dbReference>
<feature type="region of interest" description="GTP cyclohydrolase II" evidence="17">
    <location>
        <begin position="204"/>
        <end position="401"/>
    </location>
</feature>
<dbReference type="EC" id="4.1.99.12" evidence="17"/>
<dbReference type="NCBIfam" id="TIGR00506">
    <property type="entry name" value="ribB"/>
    <property type="match status" value="1"/>
</dbReference>
<feature type="binding site" evidence="17">
    <location>
        <begin position="141"/>
        <end position="145"/>
    </location>
    <ligand>
        <name>D-ribulose 5-phosphate</name>
        <dbReference type="ChEBI" id="CHEBI:58121"/>
    </ligand>
</feature>
<comment type="catalytic activity">
    <reaction evidence="1 17">
        <text>D-ribulose 5-phosphate = (2S)-2-hydroxy-3-oxobutyl phosphate + formate + H(+)</text>
        <dbReference type="Rhea" id="RHEA:18457"/>
        <dbReference type="ChEBI" id="CHEBI:15378"/>
        <dbReference type="ChEBI" id="CHEBI:15740"/>
        <dbReference type="ChEBI" id="CHEBI:58121"/>
        <dbReference type="ChEBI" id="CHEBI:58830"/>
        <dbReference type="EC" id="4.1.99.12"/>
    </reaction>
</comment>
<dbReference type="HAMAP" id="MF_01283">
    <property type="entry name" value="RibBA"/>
    <property type="match status" value="1"/>
</dbReference>
<dbReference type="Pfam" id="PF00925">
    <property type="entry name" value="GTP_cyclohydro2"/>
    <property type="match status" value="1"/>
</dbReference>
<gene>
    <name evidence="17" type="primary">ribBA</name>
    <name evidence="19" type="ORF">ACJDT4_00885</name>
</gene>
<feature type="region of interest" description="DHBP synthase" evidence="17">
    <location>
        <begin position="1"/>
        <end position="203"/>
    </location>
</feature>
<dbReference type="Gene3D" id="3.90.870.10">
    <property type="entry name" value="DHBP synthase"/>
    <property type="match status" value="1"/>
</dbReference>
<name>A0ABW8T8V3_9CLOT</name>
<dbReference type="GO" id="GO:0008686">
    <property type="term" value="F:3,4-dihydroxy-2-butanone-4-phosphate synthase activity"/>
    <property type="evidence" value="ECO:0007669"/>
    <property type="project" value="UniProtKB-EC"/>
</dbReference>
<evidence type="ECO:0000256" key="10">
    <source>
        <dbReference type="ARBA" id="ARBA00022833"/>
    </source>
</evidence>
<comment type="pathway">
    <text evidence="4 17">Cofactor biosynthesis; riboflavin biosynthesis; 2-hydroxy-3-oxobutyl phosphate from D-ribulose 5-phosphate: step 1/1.</text>
</comment>
<keyword evidence="6 17" id="KW-0686">Riboflavin biosynthesis</keyword>
<dbReference type="InterPro" id="IPR000926">
    <property type="entry name" value="RibA"/>
</dbReference>
<comment type="function">
    <text evidence="17">Catalyzes the conversion of GTP to 2,5-diamino-6-ribosylamino-4(3H)-pyrimidinone 5'-phosphate (DARP), formate and pyrophosphate.</text>
</comment>
<comment type="similarity">
    <text evidence="17">In the C-terminal section; belongs to the GTP cyclohydrolase II family.</text>
</comment>
<feature type="domain" description="GTP cyclohydrolase II" evidence="18">
    <location>
        <begin position="210"/>
        <end position="375"/>
    </location>
</feature>
<feature type="binding site" evidence="17">
    <location>
        <begin position="29"/>
        <end position="30"/>
    </location>
    <ligand>
        <name>D-ribulose 5-phosphate</name>
        <dbReference type="ChEBI" id="CHEBI:58121"/>
    </ligand>
</feature>
<evidence type="ECO:0000256" key="7">
    <source>
        <dbReference type="ARBA" id="ARBA00022723"/>
    </source>
</evidence>
<feature type="binding site" evidence="17">
    <location>
        <begin position="297"/>
        <end position="299"/>
    </location>
    <ligand>
        <name>GTP</name>
        <dbReference type="ChEBI" id="CHEBI:37565"/>
    </ligand>
</feature>
<comment type="similarity">
    <text evidence="5 17">In the N-terminal section; belongs to the DHBP synthase family.</text>
</comment>
<evidence type="ECO:0000259" key="18">
    <source>
        <dbReference type="Pfam" id="PF00925"/>
    </source>
</evidence>
<keyword evidence="15 17" id="KW-0511">Multifunctional enzyme</keyword>
<feature type="binding site" evidence="17">
    <location>
        <position position="359"/>
    </location>
    <ligand>
        <name>GTP</name>
        <dbReference type="ChEBI" id="CHEBI:37565"/>
    </ligand>
</feature>
<dbReference type="Pfam" id="PF00926">
    <property type="entry name" value="DHBP_synthase"/>
    <property type="match status" value="1"/>
</dbReference>
<evidence type="ECO:0000313" key="19">
    <source>
        <dbReference type="EMBL" id="MFL0248961.1"/>
    </source>
</evidence>
<dbReference type="PANTHER" id="PTHR21327">
    <property type="entry name" value="GTP CYCLOHYDROLASE II-RELATED"/>
    <property type="match status" value="1"/>
</dbReference>
<dbReference type="NCBIfam" id="NF001591">
    <property type="entry name" value="PRK00393.1"/>
    <property type="match status" value="1"/>
</dbReference>
<evidence type="ECO:0000256" key="5">
    <source>
        <dbReference type="ARBA" id="ARBA00005520"/>
    </source>
</evidence>
<dbReference type="SUPFAM" id="SSF142695">
    <property type="entry name" value="RibA-like"/>
    <property type="match status" value="1"/>
</dbReference>
<dbReference type="EMBL" id="JBJIAA010000001">
    <property type="protein sequence ID" value="MFL0248961.1"/>
    <property type="molecule type" value="Genomic_DNA"/>
</dbReference>
<dbReference type="NCBIfam" id="NF006803">
    <property type="entry name" value="PRK09311.1"/>
    <property type="match status" value="1"/>
</dbReference>
<dbReference type="EC" id="3.5.4.25" evidence="17"/>
<dbReference type="InterPro" id="IPR017945">
    <property type="entry name" value="DHBP_synth_RibB-like_a/b_dom"/>
</dbReference>
<keyword evidence="12 17" id="KW-0342">GTP-binding</keyword>
<feature type="binding site" evidence="17">
    <location>
        <position position="272"/>
    </location>
    <ligand>
        <name>Zn(2+)</name>
        <dbReference type="ChEBI" id="CHEBI:29105"/>
        <note>catalytic</note>
    </ligand>
</feature>
<keyword evidence="14 17" id="KW-0456">Lyase</keyword>
<dbReference type="Gene3D" id="3.40.50.10990">
    <property type="entry name" value="GTP cyclohydrolase II"/>
    <property type="match status" value="1"/>
</dbReference>
<evidence type="ECO:0000256" key="15">
    <source>
        <dbReference type="ARBA" id="ARBA00023268"/>
    </source>
</evidence>
<evidence type="ECO:0000256" key="8">
    <source>
        <dbReference type="ARBA" id="ARBA00022741"/>
    </source>
</evidence>
<feature type="binding site" evidence="17">
    <location>
        <position position="144"/>
    </location>
    <ligand>
        <name>Mg(2+)</name>
        <dbReference type="ChEBI" id="CHEBI:18420"/>
        <label>2</label>
    </ligand>
</feature>
<evidence type="ECO:0000256" key="17">
    <source>
        <dbReference type="HAMAP-Rule" id="MF_01283"/>
    </source>
</evidence>
<evidence type="ECO:0000256" key="6">
    <source>
        <dbReference type="ARBA" id="ARBA00022619"/>
    </source>
</evidence>
<feature type="active site" description="Proton acceptor; for GTP cyclohydrolase activity" evidence="17">
    <location>
        <position position="331"/>
    </location>
</feature>
<evidence type="ECO:0000256" key="9">
    <source>
        <dbReference type="ARBA" id="ARBA00022801"/>
    </source>
</evidence>
<comment type="caution">
    <text evidence="19">The sequence shown here is derived from an EMBL/GenBank/DDBJ whole genome shotgun (WGS) entry which is preliminary data.</text>
</comment>
<keyword evidence="8 17" id="KW-0547">Nucleotide-binding</keyword>
<evidence type="ECO:0000313" key="20">
    <source>
        <dbReference type="Proteomes" id="UP001623592"/>
    </source>
</evidence>
<dbReference type="PANTHER" id="PTHR21327:SF18">
    <property type="entry name" value="3,4-DIHYDROXY-2-BUTANONE 4-PHOSPHATE SYNTHASE"/>
    <property type="match status" value="1"/>
</dbReference>
<comment type="cofactor">
    <cofactor evidence="17">
        <name>Mg(2+)</name>
        <dbReference type="ChEBI" id="CHEBI:18420"/>
    </cofactor>
    <cofactor evidence="17">
        <name>Mn(2+)</name>
        <dbReference type="ChEBI" id="CHEBI:29035"/>
    </cofactor>
    <text evidence="17">Binds 2 divalent metal cations per subunit. Magnesium or manganese.</text>
</comment>
<dbReference type="InterPro" id="IPR036144">
    <property type="entry name" value="RibA-like_sf"/>
</dbReference>
<proteinExistence type="inferred from homology"/>
<dbReference type="GO" id="GO:0003935">
    <property type="term" value="F:GTP cyclohydrolase II activity"/>
    <property type="evidence" value="ECO:0007669"/>
    <property type="project" value="UniProtKB-EC"/>
</dbReference>
<comment type="function">
    <text evidence="2 17">Catalyzes the conversion of D-ribulose 5-phosphate to formate and 3,4-dihydroxy-2-butanone 4-phosphate.</text>
</comment>
<evidence type="ECO:0000256" key="3">
    <source>
        <dbReference type="ARBA" id="ARBA00004853"/>
    </source>
</evidence>
<comment type="catalytic activity">
    <reaction evidence="16 17">
        <text>GTP + 4 H2O = 2,5-diamino-6-hydroxy-4-(5-phosphoribosylamino)-pyrimidine + formate + 2 phosphate + 3 H(+)</text>
        <dbReference type="Rhea" id="RHEA:23704"/>
        <dbReference type="ChEBI" id="CHEBI:15377"/>
        <dbReference type="ChEBI" id="CHEBI:15378"/>
        <dbReference type="ChEBI" id="CHEBI:15740"/>
        <dbReference type="ChEBI" id="CHEBI:37565"/>
        <dbReference type="ChEBI" id="CHEBI:43474"/>
        <dbReference type="ChEBI" id="CHEBI:58614"/>
        <dbReference type="EC" id="3.5.4.25"/>
    </reaction>
</comment>
<dbReference type="SUPFAM" id="SSF55821">
    <property type="entry name" value="YrdC/RibB"/>
    <property type="match status" value="1"/>
</dbReference>
<evidence type="ECO:0000256" key="11">
    <source>
        <dbReference type="ARBA" id="ARBA00022842"/>
    </source>
</evidence>
<evidence type="ECO:0000256" key="16">
    <source>
        <dbReference type="ARBA" id="ARBA00049295"/>
    </source>
</evidence>
<keyword evidence="10 17" id="KW-0862">Zinc</keyword>
<organism evidence="19 20">
    <name type="scientific">Clostridium neuense</name>
    <dbReference type="NCBI Taxonomy" id="1728934"/>
    <lineage>
        <taxon>Bacteria</taxon>
        <taxon>Bacillati</taxon>
        <taxon>Bacillota</taxon>
        <taxon>Clostridia</taxon>
        <taxon>Eubacteriales</taxon>
        <taxon>Clostridiaceae</taxon>
        <taxon>Clostridium</taxon>
    </lineage>
</organism>
<feature type="binding site" evidence="17">
    <location>
        <position position="319"/>
    </location>
    <ligand>
        <name>GTP</name>
        <dbReference type="ChEBI" id="CHEBI:37565"/>
    </ligand>
</feature>
<dbReference type="RefSeq" id="WP_406785639.1">
    <property type="nucleotide sequence ID" value="NZ_JBJIAA010000001.1"/>
</dbReference>
<dbReference type="CDD" id="cd00641">
    <property type="entry name" value="GTP_cyclohydro2"/>
    <property type="match status" value="1"/>
</dbReference>
<evidence type="ECO:0000256" key="1">
    <source>
        <dbReference type="ARBA" id="ARBA00000141"/>
    </source>
</evidence>
<feature type="site" description="Essential for DHBP synthase activity" evidence="17">
    <location>
        <position position="127"/>
    </location>
</feature>
<feature type="binding site" evidence="17">
    <location>
        <position position="34"/>
    </location>
    <ligand>
        <name>D-ribulose 5-phosphate</name>
        <dbReference type="ChEBI" id="CHEBI:58121"/>
    </ligand>
</feature>
<evidence type="ECO:0000256" key="2">
    <source>
        <dbReference type="ARBA" id="ARBA00002284"/>
    </source>
</evidence>
<dbReference type="NCBIfam" id="TIGR00505">
    <property type="entry name" value="ribA"/>
    <property type="match status" value="1"/>
</dbReference>
<feature type="active site" description="Nucleophile; for GTP cyclohydrolase activity" evidence="17">
    <location>
        <position position="333"/>
    </location>
</feature>
<keyword evidence="13 17" id="KW-0464">Manganese</keyword>
<keyword evidence="20" id="KW-1185">Reference proteome</keyword>
<reference evidence="19 20" key="1">
    <citation type="submission" date="2024-11" db="EMBL/GenBank/DDBJ databases">
        <authorList>
            <person name="Heng Y.C."/>
            <person name="Lim A.C.H."/>
            <person name="Lee J.K.Y."/>
            <person name="Kittelmann S."/>
        </authorList>
    </citation>
    <scope>NUCLEOTIDE SEQUENCE [LARGE SCALE GENOMIC DNA]</scope>
    <source>
        <strain evidence="19 20">WILCCON 0114</strain>
    </source>
</reference>
<feature type="binding site" evidence="17">
    <location>
        <position position="354"/>
    </location>
    <ligand>
        <name>GTP</name>
        <dbReference type="ChEBI" id="CHEBI:37565"/>
    </ligand>
</feature>
<sequence length="401" mass="44654">MDFKFNSIEEAIEDIRSGKMIIVVDDEDRENEGDLVMAGEKVTGEALNFIAKYARGLICTPMDKASIDRLSIGQMVEKNTEYFGTAFGVTVDAVGTTTGISAFERAYTVNKLADENSKPEDFLRPGHTFPLRARKNGVLDRNGHTEATVDIVKLAGFKTGVGVCCEIMNEDGHMARLPQLIEFSREHNIKIITVEKLIEYRKRTECFVKREAEAKLPTKYGEFKVVGYKNTVNGKENLAIIKGEVSDGDDVLVRIHSKCLTGDVLGSLKCDCGNQLAKALKTIEQAGRGVVLYMDQEGRDIGLLNKLKAYSLQEKGMDTVEANLALGFPADMRDYGSAAEMLRDLGIRKVKLITNNPKKIEGLAKYGIDVVERVPINTEHFKENKFYLKTKKEKMGHLLEI</sequence>
<comment type="pathway">
    <text evidence="3 17">Cofactor biosynthesis; riboflavin biosynthesis; 5-amino-6-(D-ribitylamino)uracil from GTP: step 1/4.</text>
</comment>
<evidence type="ECO:0000256" key="14">
    <source>
        <dbReference type="ARBA" id="ARBA00023239"/>
    </source>
</evidence>
<keyword evidence="9 17" id="KW-0378">Hydrolase</keyword>
<dbReference type="InterPro" id="IPR000422">
    <property type="entry name" value="DHBP_synthase_RibB"/>
</dbReference>
<accession>A0ABW8T8V3</accession>
<protein>
    <recommendedName>
        <fullName evidence="17">Riboflavin biosynthesis protein RibBA</fullName>
    </recommendedName>
    <domain>
        <recommendedName>
            <fullName evidence="17">3,4-dihydroxy-2-butanone 4-phosphate synthase</fullName>
            <shortName evidence="17">DHBP synthase</shortName>
            <ecNumber evidence="17">4.1.99.12</ecNumber>
        </recommendedName>
    </domain>
    <domain>
        <recommendedName>
            <fullName evidence="17">GTP cyclohydrolase-2</fullName>
            <ecNumber evidence="17">3.5.4.25</ecNumber>
        </recommendedName>
        <alternativeName>
            <fullName evidence="17">GTP cyclohydrolase II</fullName>
        </alternativeName>
    </domain>
</protein>
<evidence type="ECO:0000256" key="13">
    <source>
        <dbReference type="ARBA" id="ARBA00023211"/>
    </source>
</evidence>
<comment type="cofactor">
    <cofactor evidence="17">
        <name>Zn(2+)</name>
        <dbReference type="ChEBI" id="CHEBI:29105"/>
    </cofactor>
    <text evidence="17">Binds 1 zinc ion per subunit.</text>
</comment>
<dbReference type="HAMAP" id="MF_00179">
    <property type="entry name" value="RibA"/>
    <property type="match status" value="1"/>
</dbReference>
<dbReference type="InterPro" id="IPR016299">
    <property type="entry name" value="Riboflavin_synth_RibBA"/>
</dbReference>
<keyword evidence="7 17" id="KW-0479">Metal-binding</keyword>
<dbReference type="PIRSF" id="PIRSF001259">
    <property type="entry name" value="RibA"/>
    <property type="match status" value="1"/>
</dbReference>
<evidence type="ECO:0000256" key="4">
    <source>
        <dbReference type="ARBA" id="ARBA00004904"/>
    </source>
</evidence>
<feature type="binding site" evidence="17">
    <location>
        <position position="275"/>
    </location>
    <ligand>
        <name>GTP</name>
        <dbReference type="ChEBI" id="CHEBI:37565"/>
    </ligand>
</feature>
<feature type="binding site" evidence="17">
    <location>
        <position position="30"/>
    </location>
    <ligand>
        <name>Mg(2+)</name>
        <dbReference type="ChEBI" id="CHEBI:18420"/>
        <label>1</label>
    </ligand>
</feature>
<feature type="site" description="Essential for DHBP synthase activity" evidence="17">
    <location>
        <position position="166"/>
    </location>
</feature>
<feature type="binding site" evidence="17">
    <location>
        <begin position="254"/>
        <end position="258"/>
    </location>
    <ligand>
        <name>GTP</name>
        <dbReference type="ChEBI" id="CHEBI:37565"/>
    </ligand>
</feature>
<dbReference type="InterPro" id="IPR032677">
    <property type="entry name" value="GTP_cyclohydro_II"/>
</dbReference>
<feature type="binding site" evidence="17">
    <location>
        <position position="270"/>
    </location>
    <ligand>
        <name>Zn(2+)</name>
        <dbReference type="ChEBI" id="CHEBI:29105"/>
        <note>catalytic</note>
    </ligand>
</feature>